<keyword evidence="1 4" id="KW-0808">Transferase</keyword>
<dbReference type="PANTHER" id="PTHR43877">
    <property type="entry name" value="AMINOALKYLPHOSPHONATE N-ACETYLTRANSFERASE-RELATED-RELATED"/>
    <property type="match status" value="1"/>
</dbReference>
<organism evidence="4 5">
    <name type="scientific">Bacillus salacetis</name>
    <dbReference type="NCBI Taxonomy" id="2315464"/>
    <lineage>
        <taxon>Bacteria</taxon>
        <taxon>Bacillati</taxon>
        <taxon>Bacillota</taxon>
        <taxon>Bacilli</taxon>
        <taxon>Bacillales</taxon>
        <taxon>Bacillaceae</taxon>
        <taxon>Bacillus</taxon>
    </lineage>
</organism>
<dbReference type="CDD" id="cd04301">
    <property type="entry name" value="NAT_SF"/>
    <property type="match status" value="1"/>
</dbReference>
<dbReference type="InterPro" id="IPR000182">
    <property type="entry name" value="GNAT_dom"/>
</dbReference>
<protein>
    <submittedName>
        <fullName evidence="4">GNAT family N-acetyltransferase</fullName>
    </submittedName>
</protein>
<dbReference type="Pfam" id="PF00583">
    <property type="entry name" value="Acetyltransf_1"/>
    <property type="match status" value="1"/>
</dbReference>
<dbReference type="InterPro" id="IPR050832">
    <property type="entry name" value="Bact_Acetyltransf"/>
</dbReference>
<dbReference type="AlphaFoldDB" id="A0A3A1R3Z0"/>
<accession>A0A3A1R3Z0</accession>
<comment type="caution">
    <text evidence="4">The sequence shown here is derived from an EMBL/GenBank/DDBJ whole genome shotgun (WGS) entry which is preliminary data.</text>
</comment>
<evidence type="ECO:0000313" key="4">
    <source>
        <dbReference type="EMBL" id="RIW37279.1"/>
    </source>
</evidence>
<keyword evidence="5" id="KW-1185">Reference proteome</keyword>
<evidence type="ECO:0000256" key="2">
    <source>
        <dbReference type="ARBA" id="ARBA00023315"/>
    </source>
</evidence>
<evidence type="ECO:0000313" key="5">
    <source>
        <dbReference type="Proteomes" id="UP000265801"/>
    </source>
</evidence>
<evidence type="ECO:0000256" key="1">
    <source>
        <dbReference type="ARBA" id="ARBA00022679"/>
    </source>
</evidence>
<evidence type="ECO:0000259" key="3">
    <source>
        <dbReference type="PROSITE" id="PS51186"/>
    </source>
</evidence>
<dbReference type="Gene3D" id="3.40.630.30">
    <property type="match status" value="1"/>
</dbReference>
<dbReference type="PANTHER" id="PTHR43877:SF2">
    <property type="entry name" value="AMINOALKYLPHOSPHONATE N-ACETYLTRANSFERASE-RELATED"/>
    <property type="match status" value="1"/>
</dbReference>
<dbReference type="SUPFAM" id="SSF55729">
    <property type="entry name" value="Acyl-CoA N-acyltransferases (Nat)"/>
    <property type="match status" value="1"/>
</dbReference>
<name>A0A3A1R3Z0_9BACI</name>
<dbReference type="GO" id="GO:0016747">
    <property type="term" value="F:acyltransferase activity, transferring groups other than amino-acyl groups"/>
    <property type="evidence" value="ECO:0007669"/>
    <property type="project" value="InterPro"/>
</dbReference>
<feature type="domain" description="N-acetyltransferase" evidence="3">
    <location>
        <begin position="9"/>
        <end position="175"/>
    </location>
</feature>
<dbReference type="EMBL" id="QXIR01000004">
    <property type="protein sequence ID" value="RIW37279.1"/>
    <property type="molecule type" value="Genomic_DNA"/>
</dbReference>
<sequence>MFWKDDQRLTIRNAEEQDLNKLLLLLEEAAGWLHTKGTTQWDYYLSDLEGNTDEVADSIKRRSTYVVETEGEIAASVTLEDMPGDWDRDIWGEEADQGEVIYLHRLVVKRKYAGLGIGDALIDWAKKETRQRGKSILRFDCLNKNEGLNSYYQRHYDLKGIADIYGKHSKYEIHV</sequence>
<dbReference type="PROSITE" id="PS51186">
    <property type="entry name" value="GNAT"/>
    <property type="match status" value="1"/>
</dbReference>
<dbReference type="RefSeq" id="WP_119545697.1">
    <property type="nucleotide sequence ID" value="NZ_QXIR01000004.1"/>
</dbReference>
<keyword evidence="2" id="KW-0012">Acyltransferase</keyword>
<gene>
    <name evidence="4" type="ORF">D3H55_04355</name>
</gene>
<dbReference type="Proteomes" id="UP000265801">
    <property type="component" value="Unassembled WGS sequence"/>
</dbReference>
<dbReference type="OrthoDB" id="6382410at2"/>
<reference evidence="4 5" key="1">
    <citation type="submission" date="2018-09" db="EMBL/GenBank/DDBJ databases">
        <title>Bacillus saliacetes sp. nov., isolated from Thai shrimp paste (Ka-pi).</title>
        <authorList>
            <person name="Daroonpunt R."/>
            <person name="Tanasupawat S."/>
            <person name="Yiamsombut S."/>
        </authorList>
    </citation>
    <scope>NUCLEOTIDE SEQUENCE [LARGE SCALE GENOMIC DNA]</scope>
    <source>
        <strain evidence="4 5">SKP7-4</strain>
    </source>
</reference>
<dbReference type="InterPro" id="IPR016181">
    <property type="entry name" value="Acyl_CoA_acyltransferase"/>
</dbReference>
<proteinExistence type="predicted"/>